<dbReference type="GO" id="GO:0003700">
    <property type="term" value="F:DNA-binding transcription factor activity"/>
    <property type="evidence" value="ECO:0007669"/>
    <property type="project" value="InterPro"/>
</dbReference>
<evidence type="ECO:0000313" key="6">
    <source>
        <dbReference type="Proteomes" id="UP000078534"/>
    </source>
</evidence>
<dbReference type="PANTHER" id="PTHR43280">
    <property type="entry name" value="ARAC-FAMILY TRANSCRIPTIONAL REGULATOR"/>
    <property type="match status" value="1"/>
</dbReference>
<dbReference type="EMBL" id="LWSG01000001">
    <property type="protein sequence ID" value="OAS89162.1"/>
    <property type="molecule type" value="Genomic_DNA"/>
</dbReference>
<dbReference type="PROSITE" id="PS00041">
    <property type="entry name" value="HTH_ARAC_FAMILY_1"/>
    <property type="match status" value="1"/>
</dbReference>
<dbReference type="STRING" id="152268.A6K24_00965"/>
<keyword evidence="1" id="KW-0805">Transcription regulation</keyword>
<protein>
    <submittedName>
        <fullName evidence="5">AraC family transcriptional regulator</fullName>
    </submittedName>
</protein>
<dbReference type="SUPFAM" id="SSF46689">
    <property type="entry name" value="Homeodomain-like"/>
    <property type="match status" value="2"/>
</dbReference>
<evidence type="ECO:0000256" key="1">
    <source>
        <dbReference type="ARBA" id="ARBA00023015"/>
    </source>
</evidence>
<dbReference type="PANTHER" id="PTHR43280:SF34">
    <property type="entry name" value="ARAC-FAMILY TRANSCRIPTIONAL REGULATOR"/>
    <property type="match status" value="1"/>
</dbReference>
<dbReference type="PROSITE" id="PS01124">
    <property type="entry name" value="HTH_ARAC_FAMILY_2"/>
    <property type="match status" value="1"/>
</dbReference>
<feature type="domain" description="HTH araC/xylS-type" evidence="4">
    <location>
        <begin position="312"/>
        <end position="410"/>
    </location>
</feature>
<keyword evidence="6" id="KW-1185">Reference proteome</keyword>
<accession>A0A179T9S9</accession>
<dbReference type="InterPro" id="IPR020449">
    <property type="entry name" value="Tscrpt_reg_AraC-type_HTH"/>
</dbReference>
<dbReference type="GO" id="GO:0043565">
    <property type="term" value="F:sequence-specific DNA binding"/>
    <property type="evidence" value="ECO:0007669"/>
    <property type="project" value="InterPro"/>
</dbReference>
<sequence>MAMKLQDLQYICKLIYEANNMSVIYLNEDEEVEFEYTTSNRRNPFNKSLQDLLKQFHLSKDLDLFTFPLLGTTQFYENYFLIHINDKNQYKGIIIVGPTLPTELINERLSSLVYDLSDRKDLREELIQYYQSLPRVSKIKFITISMQLYYMIYQEALDPADIILKNKSVEGQNLNITDPHISISQRRENVSFHHDFMYEKKIFLCIKEGRKDEFLKIFKLSPEHGEMGVLSKKSHLRSKKNLGISAITLATRAAMEGGLHHEIAYTLSDLYIQDLEELTDFKTVDAFLEQALSDFAERVRKNKQQKYSKPINMCLNYIFTHLYEDITLTSLAIIVDMHPNYLSSLFKKEVGISIAEYIQRTKIDEAKSLLTFTDYSLLKISTMLNFHDQSYFTKVFKKYTGITPKKYKNSTSVGAMTD</sequence>
<dbReference type="InterPro" id="IPR018060">
    <property type="entry name" value="HTH_AraC"/>
</dbReference>
<evidence type="ECO:0000256" key="2">
    <source>
        <dbReference type="ARBA" id="ARBA00023125"/>
    </source>
</evidence>
<evidence type="ECO:0000259" key="4">
    <source>
        <dbReference type="PROSITE" id="PS01124"/>
    </source>
</evidence>
<keyword evidence="2" id="KW-0238">DNA-binding</keyword>
<name>A0A179T9S9_9BACI</name>
<dbReference type="Pfam" id="PF12833">
    <property type="entry name" value="HTH_18"/>
    <property type="match status" value="1"/>
</dbReference>
<gene>
    <name evidence="5" type="ORF">A6K24_00965</name>
</gene>
<dbReference type="PRINTS" id="PR00032">
    <property type="entry name" value="HTHARAC"/>
</dbReference>
<dbReference type="InterPro" id="IPR018062">
    <property type="entry name" value="HTH_AraC-typ_CS"/>
</dbReference>
<organism evidence="5 6">
    <name type="scientific">Metabacillus litoralis</name>
    <dbReference type="NCBI Taxonomy" id="152268"/>
    <lineage>
        <taxon>Bacteria</taxon>
        <taxon>Bacillati</taxon>
        <taxon>Bacillota</taxon>
        <taxon>Bacilli</taxon>
        <taxon>Bacillales</taxon>
        <taxon>Bacillaceae</taxon>
        <taxon>Metabacillus</taxon>
    </lineage>
</organism>
<evidence type="ECO:0000313" key="5">
    <source>
        <dbReference type="EMBL" id="OAS89162.1"/>
    </source>
</evidence>
<evidence type="ECO:0000256" key="3">
    <source>
        <dbReference type="ARBA" id="ARBA00023163"/>
    </source>
</evidence>
<reference evidence="6" key="1">
    <citation type="submission" date="2016-04" db="EMBL/GenBank/DDBJ databases">
        <authorList>
            <person name="Lyu Z."/>
            <person name="Lyu W."/>
        </authorList>
    </citation>
    <scope>NUCLEOTIDE SEQUENCE [LARGE SCALE GENOMIC DNA]</scope>
    <source>
        <strain evidence="6">C44</strain>
    </source>
</reference>
<keyword evidence="3" id="KW-0804">Transcription</keyword>
<comment type="caution">
    <text evidence="5">The sequence shown here is derived from an EMBL/GenBank/DDBJ whole genome shotgun (WGS) entry which is preliminary data.</text>
</comment>
<dbReference type="Gene3D" id="1.10.10.60">
    <property type="entry name" value="Homeodomain-like"/>
    <property type="match status" value="2"/>
</dbReference>
<proteinExistence type="predicted"/>
<dbReference type="SMART" id="SM00342">
    <property type="entry name" value="HTH_ARAC"/>
    <property type="match status" value="1"/>
</dbReference>
<dbReference type="OrthoDB" id="247151at2"/>
<dbReference type="InterPro" id="IPR009057">
    <property type="entry name" value="Homeodomain-like_sf"/>
</dbReference>
<dbReference type="AlphaFoldDB" id="A0A179T9S9"/>
<dbReference type="Proteomes" id="UP000078534">
    <property type="component" value="Unassembled WGS sequence"/>
</dbReference>